<evidence type="ECO:0000256" key="1">
    <source>
        <dbReference type="SAM" id="MobiDB-lite"/>
    </source>
</evidence>
<dbReference type="InterPro" id="IPR035985">
    <property type="entry name" value="Ubiquitin-activating_enz"/>
</dbReference>
<dbReference type="SUPFAM" id="SSF69572">
    <property type="entry name" value="Activating enzymes of the ubiquitin-like proteins"/>
    <property type="match status" value="1"/>
</dbReference>
<comment type="caution">
    <text evidence="3">The sequence shown here is derived from an EMBL/GenBank/DDBJ whole genome shotgun (WGS) entry which is preliminary data.</text>
</comment>
<dbReference type="Proteomes" id="UP000291822">
    <property type="component" value="Unassembled WGS sequence"/>
</dbReference>
<dbReference type="GO" id="GO:0061503">
    <property type="term" value="F:tRNA threonylcarbamoyladenosine dehydratase"/>
    <property type="evidence" value="ECO:0007669"/>
    <property type="project" value="TreeGrafter"/>
</dbReference>
<dbReference type="Gene3D" id="3.40.50.720">
    <property type="entry name" value="NAD(P)-binding Rossmann-like Domain"/>
    <property type="match status" value="1"/>
</dbReference>
<dbReference type="EMBL" id="SJTG01000002">
    <property type="protein sequence ID" value="TCI10641.1"/>
    <property type="molecule type" value="Genomic_DNA"/>
</dbReference>
<dbReference type="CDD" id="cd00755">
    <property type="entry name" value="YgdL_like"/>
    <property type="match status" value="1"/>
</dbReference>
<feature type="domain" description="THIF-type NAD/FAD binding fold" evidence="2">
    <location>
        <begin position="39"/>
        <end position="184"/>
    </location>
</feature>
<dbReference type="PANTHER" id="PTHR43267:SF1">
    <property type="entry name" value="TRNA THREONYLCARBAMOYLADENOSINE DEHYDRATASE"/>
    <property type="match status" value="1"/>
</dbReference>
<evidence type="ECO:0000313" key="3">
    <source>
        <dbReference type="EMBL" id="TCI10641.1"/>
    </source>
</evidence>
<proteinExistence type="predicted"/>
<feature type="region of interest" description="Disordered" evidence="1">
    <location>
        <begin position="1"/>
        <end position="23"/>
    </location>
</feature>
<accession>A0A4V2NLV8</accession>
<dbReference type="Pfam" id="PF00899">
    <property type="entry name" value="ThiF"/>
    <property type="match status" value="1"/>
</dbReference>
<name>A0A4V2NLV8_9GAMM</name>
<organism evidence="3 4">
    <name type="scientific">Dyella soli</name>
    <dbReference type="NCBI Taxonomy" id="522319"/>
    <lineage>
        <taxon>Bacteria</taxon>
        <taxon>Pseudomonadati</taxon>
        <taxon>Pseudomonadota</taxon>
        <taxon>Gammaproteobacteria</taxon>
        <taxon>Lysobacterales</taxon>
        <taxon>Rhodanobacteraceae</taxon>
        <taxon>Dyella</taxon>
    </lineage>
</organism>
<evidence type="ECO:0000313" key="4">
    <source>
        <dbReference type="Proteomes" id="UP000291822"/>
    </source>
</evidence>
<protein>
    <submittedName>
        <fullName evidence="3">tRNA threonylcarbamoyladenosine dehydratase</fullName>
    </submittedName>
</protein>
<dbReference type="PANTHER" id="PTHR43267">
    <property type="entry name" value="TRNA THREONYLCARBAMOYLADENOSINE DEHYDRATASE"/>
    <property type="match status" value="1"/>
</dbReference>
<dbReference type="AlphaFoldDB" id="A0A4V2NLV8"/>
<reference evidence="3 4" key="1">
    <citation type="submission" date="2019-02" db="EMBL/GenBank/DDBJ databases">
        <title>Dyella amyloliquefaciens sp. nov., isolated from forest soil.</title>
        <authorList>
            <person name="Gao Z.-H."/>
            <person name="Qiu L.-H."/>
        </authorList>
    </citation>
    <scope>NUCLEOTIDE SEQUENCE [LARGE SCALE GENOMIC DNA]</scope>
    <source>
        <strain evidence="3 4">KACC 12747</strain>
    </source>
</reference>
<dbReference type="GO" id="GO:0061504">
    <property type="term" value="P:cyclic threonylcarbamoyladenosine biosynthetic process"/>
    <property type="evidence" value="ECO:0007669"/>
    <property type="project" value="TreeGrafter"/>
</dbReference>
<keyword evidence="4" id="KW-1185">Reference proteome</keyword>
<gene>
    <name evidence="3" type="ORF">EZM97_17425</name>
</gene>
<dbReference type="InterPro" id="IPR045886">
    <property type="entry name" value="ThiF/MoeB/HesA"/>
</dbReference>
<dbReference type="GO" id="GO:0008641">
    <property type="term" value="F:ubiquitin-like modifier activating enzyme activity"/>
    <property type="evidence" value="ECO:0007669"/>
    <property type="project" value="InterPro"/>
</dbReference>
<evidence type="ECO:0000259" key="2">
    <source>
        <dbReference type="Pfam" id="PF00899"/>
    </source>
</evidence>
<dbReference type="InterPro" id="IPR000594">
    <property type="entry name" value="ThiF_NAD_FAD-bd"/>
</dbReference>
<sequence>MKQSEAAAGQGAGRQAHEHTAATEVAFPRERFAGVERLYGVGSVDMLAQSHVCVIGIGGVGSWAAEALARSGVGQLTLIDADEVCVSNTNRQMHALDGEFGKSKVAVMAQRLRAINPAIKLDAIERFLTPSTLDELLDRGYDVVLDACDAFRVKLEAIAWCRRRKLPVVSVGSAGGRTDPTQIRVRDLSRTEHDAMFSLIRKKLRQDFGFPRNPDRYFGVSAVYSLQNVQYPQPDGTVCGTRPPGVAGAEALNLACGGGLGAATHVTGAFAFAAVGKVMEKLLKGEK</sequence>